<dbReference type="AlphaFoldDB" id="A0A135S3P4"/>
<proteinExistence type="predicted"/>
<evidence type="ECO:0000313" key="2">
    <source>
        <dbReference type="Proteomes" id="UP000070054"/>
    </source>
</evidence>
<protein>
    <submittedName>
        <fullName evidence="1">Uncharacterized protein</fullName>
    </submittedName>
</protein>
<dbReference type="Proteomes" id="UP000070054">
    <property type="component" value="Unassembled WGS sequence"/>
</dbReference>
<name>A0A135S3P4_9PEZI</name>
<organism evidence="1 2">
    <name type="scientific">Colletotrichum nymphaeae SA-01</name>
    <dbReference type="NCBI Taxonomy" id="1460502"/>
    <lineage>
        <taxon>Eukaryota</taxon>
        <taxon>Fungi</taxon>
        <taxon>Dikarya</taxon>
        <taxon>Ascomycota</taxon>
        <taxon>Pezizomycotina</taxon>
        <taxon>Sordariomycetes</taxon>
        <taxon>Hypocreomycetidae</taxon>
        <taxon>Glomerellales</taxon>
        <taxon>Glomerellaceae</taxon>
        <taxon>Colletotrichum</taxon>
        <taxon>Colletotrichum acutatum species complex</taxon>
    </lineage>
</organism>
<accession>A0A135S3P4</accession>
<evidence type="ECO:0000313" key="1">
    <source>
        <dbReference type="EMBL" id="KXH30543.1"/>
    </source>
</evidence>
<comment type="caution">
    <text evidence="1">The sequence shown here is derived from an EMBL/GenBank/DDBJ whole genome shotgun (WGS) entry which is preliminary data.</text>
</comment>
<dbReference type="EMBL" id="JEMN01001656">
    <property type="protein sequence ID" value="KXH30543.1"/>
    <property type="molecule type" value="Genomic_DNA"/>
</dbReference>
<gene>
    <name evidence="1" type="ORF">CNYM01_02954</name>
</gene>
<sequence length="119" mass="13755">MNMNGAKPCRASLLQELHLQISEHVANAHSSRSSPSRGMAGYASVFKDWQVFFESLTFKNFVLRLQDLIAFRARTQSPRRRGYVRHIWLRLEEPHPEEDDATLPWIQSRSPSATVTLYL</sequence>
<keyword evidence="2" id="KW-1185">Reference proteome</keyword>
<reference evidence="1 2" key="1">
    <citation type="submission" date="2014-02" db="EMBL/GenBank/DDBJ databases">
        <title>The genome sequence of Colletotrichum nymphaeae SA-01.</title>
        <authorList>
            <person name="Baroncelli R."/>
            <person name="Thon M.R."/>
        </authorList>
    </citation>
    <scope>NUCLEOTIDE SEQUENCE [LARGE SCALE GENOMIC DNA]</scope>
    <source>
        <strain evidence="1 2">SA-01</strain>
    </source>
</reference>